<feature type="transmembrane region" description="Helical" evidence="1">
    <location>
        <begin position="75"/>
        <end position="96"/>
    </location>
</feature>
<sequence length="142" mass="14478">MINWVLRGAVLLWAVFFLILGVQGVLDPATYTGQFGIAADGVAANTVRADMSAFFLVSAVAAAIGALLPRWRGALLVPAALYGTALVGRLIGAASGDMVGPAIIQAMIVEALSLALMAGSWWVLSRPTVVAAGQAGDEASPV</sequence>
<protein>
    <recommendedName>
        <fullName evidence="4">DUF4345 domain-containing protein</fullName>
    </recommendedName>
</protein>
<evidence type="ECO:0000256" key="1">
    <source>
        <dbReference type="SAM" id="Phobius"/>
    </source>
</evidence>
<reference evidence="2 3" key="1">
    <citation type="submission" date="2020-08" db="EMBL/GenBank/DDBJ databases">
        <title>Genomic Encyclopedia of Type Strains, Phase IV (KMG-IV): sequencing the most valuable type-strain genomes for metagenomic binning, comparative biology and taxonomic classification.</title>
        <authorList>
            <person name="Goeker M."/>
        </authorList>
    </citation>
    <scope>NUCLEOTIDE SEQUENCE [LARGE SCALE GENOMIC DNA]</scope>
    <source>
        <strain evidence="2 3">DSM 27163</strain>
    </source>
</reference>
<proteinExistence type="predicted"/>
<keyword evidence="1" id="KW-0812">Transmembrane</keyword>
<feature type="transmembrane region" description="Helical" evidence="1">
    <location>
        <begin position="48"/>
        <end position="68"/>
    </location>
</feature>
<gene>
    <name evidence="2" type="ORF">FHR21_001931</name>
</gene>
<keyword evidence="1" id="KW-0472">Membrane</keyword>
<evidence type="ECO:0000313" key="2">
    <source>
        <dbReference type="EMBL" id="MBB5706574.1"/>
    </source>
</evidence>
<accession>A0A7W9EQK0</accession>
<feature type="transmembrane region" description="Helical" evidence="1">
    <location>
        <begin position="102"/>
        <end position="124"/>
    </location>
</feature>
<dbReference type="Proteomes" id="UP000537161">
    <property type="component" value="Unassembled WGS sequence"/>
</dbReference>
<comment type="caution">
    <text evidence="2">The sequence shown here is derived from an EMBL/GenBank/DDBJ whole genome shotgun (WGS) entry which is preliminary data.</text>
</comment>
<dbReference type="AlphaFoldDB" id="A0A7W9EQK0"/>
<keyword evidence="1" id="KW-1133">Transmembrane helix</keyword>
<name>A0A7W9EQK0_9SPHN</name>
<dbReference type="EMBL" id="JACIJH010000005">
    <property type="protein sequence ID" value="MBB5706574.1"/>
    <property type="molecule type" value="Genomic_DNA"/>
</dbReference>
<evidence type="ECO:0008006" key="4">
    <source>
        <dbReference type="Google" id="ProtNLM"/>
    </source>
</evidence>
<keyword evidence="3" id="KW-1185">Reference proteome</keyword>
<dbReference type="RefSeq" id="WP_184097610.1">
    <property type="nucleotide sequence ID" value="NZ_JACIJH010000005.1"/>
</dbReference>
<organism evidence="2 3">
    <name type="scientific">Sphingopyxis panaciterrulae</name>
    <dbReference type="NCBI Taxonomy" id="462372"/>
    <lineage>
        <taxon>Bacteria</taxon>
        <taxon>Pseudomonadati</taxon>
        <taxon>Pseudomonadota</taxon>
        <taxon>Alphaproteobacteria</taxon>
        <taxon>Sphingomonadales</taxon>
        <taxon>Sphingomonadaceae</taxon>
        <taxon>Sphingopyxis</taxon>
    </lineage>
</organism>
<evidence type="ECO:0000313" key="3">
    <source>
        <dbReference type="Proteomes" id="UP000537161"/>
    </source>
</evidence>